<reference evidence="5" key="1">
    <citation type="submission" date="2013-08" db="EMBL/GenBank/DDBJ databases">
        <authorList>
            <person name="Mendez C."/>
            <person name="Richter M."/>
            <person name="Ferrer M."/>
            <person name="Sanchez J."/>
        </authorList>
    </citation>
    <scope>NUCLEOTIDE SEQUENCE</scope>
</reference>
<evidence type="ECO:0000259" key="4">
    <source>
        <dbReference type="PROSITE" id="PS50886"/>
    </source>
</evidence>
<dbReference type="Gene3D" id="2.40.50.140">
    <property type="entry name" value="Nucleic acid-binding proteins"/>
    <property type="match status" value="1"/>
</dbReference>
<keyword evidence="1" id="KW-0820">tRNA-binding</keyword>
<protein>
    <submittedName>
        <fullName evidence="5">Protein secretion chaperonin CsaA</fullName>
    </submittedName>
</protein>
<organism evidence="5">
    <name type="scientific">mine drainage metagenome</name>
    <dbReference type="NCBI Taxonomy" id="410659"/>
    <lineage>
        <taxon>unclassified sequences</taxon>
        <taxon>metagenomes</taxon>
        <taxon>ecological metagenomes</taxon>
    </lineage>
</organism>
<sequence length="57" mass="6087">NYGKEELIGRKVVAVVNFKPKQVANFISEVLILGALTSNGVMILGVYPDAPIGSRIS</sequence>
<dbReference type="Pfam" id="PF01588">
    <property type="entry name" value="tRNA_bind"/>
    <property type="match status" value="1"/>
</dbReference>
<keyword evidence="3" id="KW-0472">Membrane</keyword>
<feature type="domain" description="TRNA-binding" evidence="4">
    <location>
        <begin position="1"/>
        <end position="57"/>
    </location>
</feature>
<evidence type="ECO:0000256" key="2">
    <source>
        <dbReference type="ARBA" id="ARBA00022884"/>
    </source>
</evidence>
<evidence type="ECO:0000256" key="3">
    <source>
        <dbReference type="SAM" id="Phobius"/>
    </source>
</evidence>
<accession>T1DIM7</accession>
<gene>
    <name evidence="5" type="ORF">B1A_00050</name>
</gene>
<evidence type="ECO:0000256" key="1">
    <source>
        <dbReference type="ARBA" id="ARBA00022555"/>
    </source>
</evidence>
<feature type="transmembrane region" description="Helical" evidence="3">
    <location>
        <begin position="26"/>
        <end position="47"/>
    </location>
</feature>
<dbReference type="SUPFAM" id="SSF50249">
    <property type="entry name" value="Nucleic acid-binding proteins"/>
    <property type="match status" value="1"/>
</dbReference>
<name>T1DIM7_9ZZZZ</name>
<dbReference type="GO" id="GO:0000049">
    <property type="term" value="F:tRNA binding"/>
    <property type="evidence" value="ECO:0007669"/>
    <property type="project" value="UniProtKB-KW"/>
</dbReference>
<keyword evidence="2" id="KW-0694">RNA-binding</keyword>
<dbReference type="PROSITE" id="PS50886">
    <property type="entry name" value="TRBD"/>
    <property type="match status" value="1"/>
</dbReference>
<dbReference type="EMBL" id="AUZX01000033">
    <property type="protein sequence ID" value="EQD81229.1"/>
    <property type="molecule type" value="Genomic_DNA"/>
</dbReference>
<reference evidence="5" key="2">
    <citation type="journal article" date="2014" name="ISME J.">
        <title>Microbial stratification in low pH oxic and suboxic macroscopic growths along an acid mine drainage.</title>
        <authorList>
            <person name="Mendez-Garcia C."/>
            <person name="Mesa V."/>
            <person name="Sprenger R.R."/>
            <person name="Richter M."/>
            <person name="Diez M.S."/>
            <person name="Solano J."/>
            <person name="Bargiela R."/>
            <person name="Golyshina O.V."/>
            <person name="Manteca A."/>
            <person name="Ramos J.L."/>
            <person name="Gallego J.R."/>
            <person name="Llorente I."/>
            <person name="Martins Dos Santos V.A."/>
            <person name="Jensen O.N."/>
            <person name="Pelaez A.I."/>
            <person name="Sanchez J."/>
            <person name="Ferrer M."/>
        </authorList>
    </citation>
    <scope>NUCLEOTIDE SEQUENCE</scope>
</reference>
<keyword evidence="3" id="KW-0812">Transmembrane</keyword>
<proteinExistence type="predicted"/>
<dbReference type="InterPro" id="IPR002547">
    <property type="entry name" value="tRNA-bd_dom"/>
</dbReference>
<dbReference type="AlphaFoldDB" id="T1DIM7"/>
<evidence type="ECO:0000313" key="5">
    <source>
        <dbReference type="EMBL" id="EQD81229.1"/>
    </source>
</evidence>
<feature type="non-terminal residue" evidence="5">
    <location>
        <position position="1"/>
    </location>
</feature>
<comment type="caution">
    <text evidence="5">The sequence shown here is derived from an EMBL/GenBank/DDBJ whole genome shotgun (WGS) entry which is preliminary data.</text>
</comment>
<dbReference type="InterPro" id="IPR012340">
    <property type="entry name" value="NA-bd_OB-fold"/>
</dbReference>
<keyword evidence="3" id="KW-1133">Transmembrane helix</keyword>